<dbReference type="STRING" id="1122198.SAMN02745729_1362"/>
<gene>
    <name evidence="1" type="ORF">SAMN02745729_1362</name>
</gene>
<dbReference type="Proteomes" id="UP000242469">
    <property type="component" value="Unassembled WGS sequence"/>
</dbReference>
<name>A0A1H4HC43_9GAMM</name>
<evidence type="ECO:0000313" key="2">
    <source>
        <dbReference type="Proteomes" id="UP000242469"/>
    </source>
</evidence>
<sequence length="397" mass="44608">MHIPSSRVHDEMRSENGSVWFVPANGGDEIAILIKAPSATLKSLIAGCDLNILFGRKEEYLATGVRIFDVPDAALLISGIQKHGEEHDSLLKFLTDRKAPLFLFNEMDVCLAWTTLSISPDEALQAKELIGTKDSLYEGPFSEECNHALDCFCYSADRTNYHKGAVEIPLVGILPSLEQWRATRNVFVGFRESHDIVIDDRNEGEIFERAIWASLESVFPLTLHKSPQVEIGEKSRELTDVLSFHKYGNFLIEAKDLSVLEANLERSQERRIKGVQKQVKKAINQLVGASKAIARGERVTSAQGEDLALVRDEPPHCIVLITELMPSGDWSEVERMLVEAIQSTQAFFHLLDLREFISLLKGSSGKPELLDYNLIKRFELFAEKRTVHIRSQPAPNQ</sequence>
<dbReference type="EMBL" id="FNRJ01000036">
    <property type="protein sequence ID" value="SEB18648.1"/>
    <property type="molecule type" value="Genomic_DNA"/>
</dbReference>
<evidence type="ECO:0000313" key="1">
    <source>
        <dbReference type="EMBL" id="SEB18648.1"/>
    </source>
</evidence>
<organism evidence="1 2">
    <name type="scientific">Marinobacterium iners DSM 11526</name>
    <dbReference type="NCBI Taxonomy" id="1122198"/>
    <lineage>
        <taxon>Bacteria</taxon>
        <taxon>Pseudomonadati</taxon>
        <taxon>Pseudomonadota</taxon>
        <taxon>Gammaproteobacteria</taxon>
        <taxon>Oceanospirillales</taxon>
        <taxon>Oceanospirillaceae</taxon>
        <taxon>Marinobacterium</taxon>
    </lineage>
</organism>
<keyword evidence="2" id="KW-1185">Reference proteome</keyword>
<reference evidence="2" key="1">
    <citation type="submission" date="2016-10" db="EMBL/GenBank/DDBJ databases">
        <authorList>
            <person name="Varghese N."/>
            <person name="Submissions S."/>
        </authorList>
    </citation>
    <scope>NUCLEOTIDE SEQUENCE [LARGE SCALE GENOMIC DNA]</scope>
    <source>
        <strain evidence="2">DSM 11526</strain>
    </source>
</reference>
<proteinExistence type="predicted"/>
<dbReference type="RefSeq" id="WP_091828244.1">
    <property type="nucleotide sequence ID" value="NZ_FNRJ01000036.1"/>
</dbReference>
<accession>A0A1H4HC43</accession>
<dbReference type="AlphaFoldDB" id="A0A1H4HC43"/>
<protein>
    <submittedName>
        <fullName evidence="1">Uncharacterized protein</fullName>
    </submittedName>
</protein>
<dbReference type="OrthoDB" id="7844675at2"/>